<dbReference type="PANTHER" id="PTHR42928">
    <property type="entry name" value="TRICARBOXYLATE-BINDING PROTEIN"/>
    <property type="match status" value="1"/>
</dbReference>
<name>A0A1I3Y2F8_9PROT</name>
<dbReference type="InterPro" id="IPR005064">
    <property type="entry name" value="BUG"/>
</dbReference>
<keyword evidence="2" id="KW-0732">Signal</keyword>
<dbReference type="PANTHER" id="PTHR42928:SF5">
    <property type="entry name" value="BLR1237 PROTEIN"/>
    <property type="match status" value="1"/>
</dbReference>
<keyword evidence="4" id="KW-1185">Reference proteome</keyword>
<protein>
    <submittedName>
        <fullName evidence="3">Tripartite-type tricarboxylate transporter, receptor component TctC</fullName>
    </submittedName>
</protein>
<comment type="similarity">
    <text evidence="1">Belongs to the UPF0065 (bug) family.</text>
</comment>
<dbReference type="Proteomes" id="UP000199473">
    <property type="component" value="Unassembled WGS sequence"/>
</dbReference>
<evidence type="ECO:0000256" key="2">
    <source>
        <dbReference type="SAM" id="SignalP"/>
    </source>
</evidence>
<dbReference type="Gene3D" id="3.40.190.10">
    <property type="entry name" value="Periplasmic binding protein-like II"/>
    <property type="match status" value="1"/>
</dbReference>
<accession>A0A1I3Y2F8</accession>
<evidence type="ECO:0000256" key="1">
    <source>
        <dbReference type="ARBA" id="ARBA00006987"/>
    </source>
</evidence>
<feature type="chain" id="PRO_5011618576" evidence="2">
    <location>
        <begin position="26"/>
        <end position="330"/>
    </location>
</feature>
<dbReference type="Gene3D" id="3.40.190.150">
    <property type="entry name" value="Bordetella uptake gene, domain 1"/>
    <property type="match status" value="1"/>
</dbReference>
<dbReference type="AlphaFoldDB" id="A0A1I3Y2F8"/>
<keyword evidence="3" id="KW-0675">Receptor</keyword>
<dbReference type="OrthoDB" id="9780943at2"/>
<evidence type="ECO:0000313" key="3">
    <source>
        <dbReference type="EMBL" id="SFK25599.1"/>
    </source>
</evidence>
<dbReference type="InterPro" id="IPR042100">
    <property type="entry name" value="Bug_dom1"/>
</dbReference>
<feature type="signal peptide" evidence="2">
    <location>
        <begin position="1"/>
        <end position="25"/>
    </location>
</feature>
<dbReference type="CDD" id="cd07012">
    <property type="entry name" value="PBP2_Bug_TTT"/>
    <property type="match status" value="1"/>
</dbReference>
<dbReference type="SUPFAM" id="SSF53850">
    <property type="entry name" value="Periplasmic binding protein-like II"/>
    <property type="match status" value="1"/>
</dbReference>
<dbReference type="PIRSF" id="PIRSF017082">
    <property type="entry name" value="YflP"/>
    <property type="match status" value="1"/>
</dbReference>
<organism evidence="3 4">
    <name type="scientific">Falsiroseomonas stagni DSM 19981</name>
    <dbReference type="NCBI Taxonomy" id="1123062"/>
    <lineage>
        <taxon>Bacteria</taxon>
        <taxon>Pseudomonadati</taxon>
        <taxon>Pseudomonadota</taxon>
        <taxon>Alphaproteobacteria</taxon>
        <taxon>Acetobacterales</taxon>
        <taxon>Roseomonadaceae</taxon>
        <taxon>Falsiroseomonas</taxon>
    </lineage>
</organism>
<dbReference type="EMBL" id="FOSQ01000001">
    <property type="protein sequence ID" value="SFK25599.1"/>
    <property type="molecule type" value="Genomic_DNA"/>
</dbReference>
<reference evidence="3 4" key="1">
    <citation type="submission" date="2016-10" db="EMBL/GenBank/DDBJ databases">
        <authorList>
            <person name="de Groot N.N."/>
        </authorList>
    </citation>
    <scope>NUCLEOTIDE SEQUENCE [LARGE SCALE GENOMIC DNA]</scope>
    <source>
        <strain evidence="3 4">DSM 19981</strain>
    </source>
</reference>
<dbReference type="STRING" id="1123062.SAMN02745775_101853"/>
<evidence type="ECO:0000313" key="4">
    <source>
        <dbReference type="Proteomes" id="UP000199473"/>
    </source>
</evidence>
<gene>
    <name evidence="3" type="ORF">SAMN02745775_101853</name>
</gene>
<dbReference type="Pfam" id="PF03401">
    <property type="entry name" value="TctC"/>
    <property type="match status" value="1"/>
</dbReference>
<proteinExistence type="inferred from homology"/>
<dbReference type="RefSeq" id="WP_092955897.1">
    <property type="nucleotide sequence ID" value="NZ_FOSQ01000001.1"/>
</dbReference>
<sequence>MHLTRRGLAAASAAALVAAPRWSVAQGAAQTAWPDRPVRVIVSFPGGSTPDMAARAVTGHFATVFGQPFVVDNRAGGGGNIGTEAIVRATDGHTIGVTIGGPGSTAKVLNPALGYDPATDLAPISLLARLPFVLVVHPSVPARTVRELAEYGRANPGKLNYGSTGPGTLSHLATEDLAASERFQAEHVSYRGVAQAVLDLVAGRIQVFMAPLAGVAGHVREGTLRALAVTGPARMPQLPEVPTLREAGATGEPVVAWIGLFGPAGMPTDRVARLAAEARIALENPDQRRILETAGFEPVGSSPADFAALQKAEIERWGGLIRRLGVRPES</sequence>